<keyword evidence="3" id="KW-1185">Reference proteome</keyword>
<dbReference type="GeneID" id="38782682"/>
<reference evidence="2 3" key="1">
    <citation type="journal article" date="2018" name="Sci. Rep.">
        <title>Genome sequence of the cauliflower mushroom Sparassis crispa (Hanabiratake) and its association with beneficial usage.</title>
        <authorList>
            <person name="Kiyama R."/>
            <person name="Furutani Y."/>
            <person name="Kawaguchi K."/>
            <person name="Nakanishi T."/>
        </authorList>
    </citation>
    <scope>NUCLEOTIDE SEQUENCE [LARGE SCALE GENOMIC DNA]</scope>
</reference>
<feature type="region of interest" description="Disordered" evidence="1">
    <location>
        <begin position="1"/>
        <end position="26"/>
    </location>
</feature>
<dbReference type="EMBL" id="BFAD01000008">
    <property type="protein sequence ID" value="GBE85765.1"/>
    <property type="molecule type" value="Genomic_DNA"/>
</dbReference>
<feature type="region of interest" description="Disordered" evidence="1">
    <location>
        <begin position="40"/>
        <end position="59"/>
    </location>
</feature>
<evidence type="ECO:0000256" key="1">
    <source>
        <dbReference type="SAM" id="MobiDB-lite"/>
    </source>
</evidence>
<dbReference type="RefSeq" id="XP_027616678.1">
    <property type="nucleotide sequence ID" value="XM_027760877.1"/>
</dbReference>
<proteinExistence type="predicted"/>
<dbReference type="OrthoDB" id="408631at2759"/>
<accession>A0A401GU57</accession>
<organism evidence="2 3">
    <name type="scientific">Sparassis crispa</name>
    <dbReference type="NCBI Taxonomy" id="139825"/>
    <lineage>
        <taxon>Eukaryota</taxon>
        <taxon>Fungi</taxon>
        <taxon>Dikarya</taxon>
        <taxon>Basidiomycota</taxon>
        <taxon>Agaricomycotina</taxon>
        <taxon>Agaricomycetes</taxon>
        <taxon>Polyporales</taxon>
        <taxon>Sparassidaceae</taxon>
        <taxon>Sparassis</taxon>
    </lineage>
</organism>
<comment type="caution">
    <text evidence="2">The sequence shown here is derived from an EMBL/GenBank/DDBJ whole genome shotgun (WGS) entry which is preliminary data.</text>
</comment>
<dbReference type="InParanoid" id="A0A401GU57"/>
<dbReference type="Proteomes" id="UP000287166">
    <property type="component" value="Unassembled WGS sequence"/>
</dbReference>
<protein>
    <submittedName>
        <fullName evidence="2">Uncharacterized protein</fullName>
    </submittedName>
</protein>
<gene>
    <name evidence="2" type="ORF">SCP_0802870</name>
</gene>
<evidence type="ECO:0000313" key="2">
    <source>
        <dbReference type="EMBL" id="GBE85765.1"/>
    </source>
</evidence>
<evidence type="ECO:0000313" key="3">
    <source>
        <dbReference type="Proteomes" id="UP000287166"/>
    </source>
</evidence>
<name>A0A401GU57_9APHY</name>
<sequence>MSQYSHLSTPDPEFRAPIPHPPNFSFTGDVKALRERQRQFQAQNRESLAARLPAGKLTG</sequence>
<dbReference type="AlphaFoldDB" id="A0A401GU57"/>